<accession>A0AAV9UQU7</accession>
<dbReference type="PANTHER" id="PTHR13609">
    <property type="entry name" value="UBIQUITIN DOMAIN CONTAINING 1 PROTEIN-RELATED"/>
    <property type="match status" value="1"/>
</dbReference>
<sequence>MGNCLSSRKGASGGQNANNNAPPNDQQNANANANADAANNQQPTATANDHALSNLNAQDSRPSIPNAEAPRPPPRAAVAGPSRYRHLPLNQRPDEPLRRHEWTHDVNNKGRPPTHHKLEQMREEFWYTRVTGREEVWRTVKTVVEILQEDDSDDALLTAREILHAAEITVPSGDLVNAAYDIFGNKYKFPNYVLSNPTNMSLTPPDSPSKESLHSSGSSYKSTDTSKNARRESKGKEVDVSETTTEVIVRDPRTAPLTAIFRMSMNGKDHAIRFWPDENVRDIAERLIASADIDRRTHRLKLILGGHELKDDQTLVNQRWEPKKITTAIMQDLSIVAPWLLKQPSILAQACAEAEKYRPLEPPIPVGPPILPPPALLSPVGVPRYTEVENRVNRSQNDSPRPSTRGKQDEE</sequence>
<feature type="region of interest" description="Disordered" evidence="1">
    <location>
        <begin position="387"/>
        <end position="411"/>
    </location>
</feature>
<dbReference type="Gene3D" id="1.20.225.20">
    <property type="entry name" value="Ub domain-containing protein, DC-UbP/UBTD2, N-terminal domain"/>
    <property type="match status" value="1"/>
</dbReference>
<protein>
    <recommendedName>
        <fullName evidence="2">DC-UbP/UBTD2 N-terminal domain-containing protein</fullName>
    </recommendedName>
</protein>
<dbReference type="Pfam" id="PF16455">
    <property type="entry name" value="UBD"/>
    <property type="match status" value="1"/>
</dbReference>
<keyword evidence="4" id="KW-1185">Reference proteome</keyword>
<feature type="compositionally biased region" description="Polar residues" evidence="1">
    <location>
        <begin position="51"/>
        <end position="61"/>
    </location>
</feature>
<dbReference type="AlphaFoldDB" id="A0AAV9UQU7"/>
<feature type="compositionally biased region" description="Low complexity" evidence="1">
    <location>
        <begin position="215"/>
        <end position="226"/>
    </location>
</feature>
<feature type="domain" description="DC-UbP/UBTD2 N-terminal" evidence="2">
    <location>
        <begin position="95"/>
        <end position="200"/>
    </location>
</feature>
<feature type="compositionally biased region" description="Low complexity" evidence="1">
    <location>
        <begin position="15"/>
        <end position="49"/>
    </location>
</feature>
<feature type="compositionally biased region" description="Basic and acidic residues" evidence="1">
    <location>
        <begin position="92"/>
        <end position="108"/>
    </location>
</feature>
<dbReference type="InterPro" id="IPR029071">
    <property type="entry name" value="Ubiquitin-like_domsf"/>
</dbReference>
<comment type="caution">
    <text evidence="3">The sequence shown here is derived from an EMBL/GenBank/DDBJ whole genome shotgun (WGS) entry which is preliminary data.</text>
</comment>
<evidence type="ECO:0000259" key="2">
    <source>
        <dbReference type="Pfam" id="PF16455"/>
    </source>
</evidence>
<name>A0AAV9UQU7_9PEZI</name>
<dbReference type="InterPro" id="IPR039869">
    <property type="entry name" value="UBTD1/2"/>
</dbReference>
<dbReference type="Gene3D" id="3.10.20.90">
    <property type="entry name" value="Phosphatidylinositol 3-kinase Catalytic Subunit, Chain A, domain 1"/>
    <property type="match status" value="1"/>
</dbReference>
<gene>
    <name evidence="3" type="ORF">TWF696_008110</name>
</gene>
<proteinExistence type="predicted"/>
<evidence type="ECO:0000313" key="4">
    <source>
        <dbReference type="Proteomes" id="UP001375240"/>
    </source>
</evidence>
<dbReference type="InterPro" id="IPR032752">
    <property type="entry name" value="DC-UbP/UBTD2_N"/>
</dbReference>
<feature type="region of interest" description="Disordered" evidence="1">
    <location>
        <begin position="1"/>
        <end position="115"/>
    </location>
</feature>
<dbReference type="SUPFAM" id="SSF54236">
    <property type="entry name" value="Ubiquitin-like"/>
    <property type="match status" value="1"/>
</dbReference>
<organism evidence="3 4">
    <name type="scientific">Orbilia brochopaga</name>
    <dbReference type="NCBI Taxonomy" id="3140254"/>
    <lineage>
        <taxon>Eukaryota</taxon>
        <taxon>Fungi</taxon>
        <taxon>Dikarya</taxon>
        <taxon>Ascomycota</taxon>
        <taxon>Pezizomycotina</taxon>
        <taxon>Orbiliomycetes</taxon>
        <taxon>Orbiliales</taxon>
        <taxon>Orbiliaceae</taxon>
        <taxon>Orbilia</taxon>
    </lineage>
</organism>
<feature type="region of interest" description="Disordered" evidence="1">
    <location>
        <begin position="200"/>
        <end position="243"/>
    </location>
</feature>
<evidence type="ECO:0000256" key="1">
    <source>
        <dbReference type="SAM" id="MobiDB-lite"/>
    </source>
</evidence>
<feature type="compositionally biased region" description="Basic and acidic residues" evidence="1">
    <location>
        <begin position="227"/>
        <end position="239"/>
    </location>
</feature>
<evidence type="ECO:0000313" key="3">
    <source>
        <dbReference type="EMBL" id="KAK6344474.1"/>
    </source>
</evidence>
<dbReference type="InterPro" id="IPR038169">
    <property type="entry name" value="DC-UbP/UBTD2_N_sf"/>
</dbReference>
<dbReference type="Proteomes" id="UP001375240">
    <property type="component" value="Unassembled WGS sequence"/>
</dbReference>
<feature type="compositionally biased region" description="Polar residues" evidence="1">
    <location>
        <begin position="393"/>
        <end position="402"/>
    </location>
</feature>
<dbReference type="EMBL" id="JAVHNQ010000006">
    <property type="protein sequence ID" value="KAK6344474.1"/>
    <property type="molecule type" value="Genomic_DNA"/>
</dbReference>
<reference evidence="3 4" key="1">
    <citation type="submission" date="2019-10" db="EMBL/GenBank/DDBJ databases">
        <authorList>
            <person name="Palmer J.M."/>
        </authorList>
    </citation>
    <scope>NUCLEOTIDE SEQUENCE [LARGE SCALE GENOMIC DNA]</scope>
    <source>
        <strain evidence="3 4">TWF696</strain>
    </source>
</reference>